<dbReference type="Proteomes" id="UP001176941">
    <property type="component" value="Chromosome 28"/>
</dbReference>
<name>A0ABN8Z614_RANTA</name>
<proteinExistence type="predicted"/>
<evidence type="ECO:0000313" key="1">
    <source>
        <dbReference type="EMBL" id="CAI9168875.1"/>
    </source>
</evidence>
<sequence>MDTTYLKSFQVEIQNCFFHLDVQDDFLCRSILCLFQLTPVCFGRNVFFSPPLLSSIPFLTLNHDPVCVLLGERVGFSRPPGNGSTPPPPKELCRTFHTSNSGTGLACVWYTDVSRRSTLTVLGVGLYNFKECLDFLHLVDFSLDTT</sequence>
<protein>
    <submittedName>
        <fullName evidence="1">Uncharacterized protein</fullName>
    </submittedName>
</protein>
<gene>
    <name evidence="1" type="ORF">MRATA1EN1_LOCUS17837</name>
</gene>
<keyword evidence="2" id="KW-1185">Reference proteome</keyword>
<reference evidence="1" key="1">
    <citation type="submission" date="2023-04" db="EMBL/GenBank/DDBJ databases">
        <authorList>
            <consortium name="ELIXIR-Norway"/>
        </authorList>
    </citation>
    <scope>NUCLEOTIDE SEQUENCE [LARGE SCALE GENOMIC DNA]</scope>
</reference>
<evidence type="ECO:0000313" key="2">
    <source>
        <dbReference type="Proteomes" id="UP001176941"/>
    </source>
</evidence>
<organism evidence="1 2">
    <name type="scientific">Rangifer tarandus platyrhynchus</name>
    <name type="common">Svalbard reindeer</name>
    <dbReference type="NCBI Taxonomy" id="3082113"/>
    <lineage>
        <taxon>Eukaryota</taxon>
        <taxon>Metazoa</taxon>
        <taxon>Chordata</taxon>
        <taxon>Craniata</taxon>
        <taxon>Vertebrata</taxon>
        <taxon>Euteleostomi</taxon>
        <taxon>Mammalia</taxon>
        <taxon>Eutheria</taxon>
        <taxon>Laurasiatheria</taxon>
        <taxon>Artiodactyla</taxon>
        <taxon>Ruminantia</taxon>
        <taxon>Pecora</taxon>
        <taxon>Cervidae</taxon>
        <taxon>Odocoileinae</taxon>
        <taxon>Rangifer</taxon>
    </lineage>
</organism>
<dbReference type="EMBL" id="OX459964">
    <property type="protein sequence ID" value="CAI9168875.1"/>
    <property type="molecule type" value="Genomic_DNA"/>
</dbReference>
<accession>A0ABN8Z614</accession>